<evidence type="ECO:0008006" key="4">
    <source>
        <dbReference type="Google" id="ProtNLM"/>
    </source>
</evidence>
<dbReference type="Proteomes" id="UP000192491">
    <property type="component" value="Unassembled WGS sequence"/>
</dbReference>
<feature type="transmembrane region" description="Helical" evidence="1">
    <location>
        <begin position="97"/>
        <end position="118"/>
    </location>
</feature>
<dbReference type="NCBIfam" id="NF041043">
    <property type="entry name" value="BPSS1780_fam"/>
    <property type="match status" value="1"/>
</dbReference>
<feature type="transmembrane region" description="Helical" evidence="1">
    <location>
        <begin position="27"/>
        <end position="47"/>
    </location>
</feature>
<evidence type="ECO:0000313" key="2">
    <source>
        <dbReference type="EMBL" id="OQX01610.1"/>
    </source>
</evidence>
<protein>
    <recommendedName>
        <fullName evidence="4">DUF2189 domain-containing protein</fullName>
    </recommendedName>
</protein>
<evidence type="ECO:0000313" key="3">
    <source>
        <dbReference type="Proteomes" id="UP000192491"/>
    </source>
</evidence>
<keyword evidence="1" id="KW-1133">Transmembrane helix</keyword>
<dbReference type="AlphaFoldDB" id="A0A1Y1QAV0"/>
<comment type="caution">
    <text evidence="2">The sequence shown here is derived from an EMBL/GenBank/DDBJ whole genome shotgun (WGS) entry which is preliminary data.</text>
</comment>
<organism evidence="2 3">
    <name type="scientific">Thiothrix lacustris</name>
    <dbReference type="NCBI Taxonomy" id="525917"/>
    <lineage>
        <taxon>Bacteria</taxon>
        <taxon>Pseudomonadati</taxon>
        <taxon>Pseudomonadota</taxon>
        <taxon>Gammaproteobacteria</taxon>
        <taxon>Thiotrichales</taxon>
        <taxon>Thiotrichaceae</taxon>
        <taxon>Thiothrix</taxon>
    </lineage>
</organism>
<keyword evidence="1" id="KW-0472">Membrane</keyword>
<accession>A0A1Y1QAV0</accession>
<dbReference type="EMBL" id="MTEJ01000562">
    <property type="protein sequence ID" value="OQX01610.1"/>
    <property type="molecule type" value="Genomic_DNA"/>
</dbReference>
<feature type="transmembrane region" description="Helical" evidence="1">
    <location>
        <begin position="53"/>
        <end position="70"/>
    </location>
</feature>
<name>A0A1Y1QAV0_9GAMM</name>
<proteinExistence type="predicted"/>
<keyword evidence="1" id="KW-0812">Transmembrane</keyword>
<dbReference type="InterPro" id="IPR047798">
    <property type="entry name" value="BPSS1780-like"/>
</dbReference>
<feature type="transmembrane region" description="Helical" evidence="1">
    <location>
        <begin position="138"/>
        <end position="164"/>
    </location>
</feature>
<gene>
    <name evidence="2" type="ORF">BWK73_45455</name>
</gene>
<sequence length="229" mass="24462">MLTVKTVEPAQAIQWIKQGWFMFRANPVIWALLGVLFGSTVLLLSLLPFIGGLLLNVAIPVLIGGMLLAVKQAHTSKAVEVADALKVLKDVPIRNQLLLVGAIMLGASFAATLLGKLLVGDLIMMDDITGLPSLNLNVSMLVFLLMISLGTGMLFTYAPALVVFKGMAAMDAVKASFHGAWTNALPFVVFALIYAGLTLLAAIPLMLGFVVLIPVMVGAVYMSYKDIFE</sequence>
<reference evidence="2 3" key="1">
    <citation type="submission" date="2017-01" db="EMBL/GenBank/DDBJ databases">
        <title>Novel large sulfur bacteria in the metagenomes of groundwater-fed chemosynthetic microbial mats in the Lake Huron basin.</title>
        <authorList>
            <person name="Sharrar A.M."/>
            <person name="Flood B.E."/>
            <person name="Bailey J.V."/>
            <person name="Jones D.S."/>
            <person name="Biddanda B."/>
            <person name="Ruberg S.A."/>
            <person name="Marcus D.N."/>
            <person name="Dick G.J."/>
        </authorList>
    </citation>
    <scope>NUCLEOTIDE SEQUENCE [LARGE SCALE GENOMIC DNA]</scope>
    <source>
        <strain evidence="2">A8</strain>
    </source>
</reference>
<feature type="transmembrane region" description="Helical" evidence="1">
    <location>
        <begin position="176"/>
        <end position="197"/>
    </location>
</feature>
<evidence type="ECO:0000256" key="1">
    <source>
        <dbReference type="SAM" id="Phobius"/>
    </source>
</evidence>
<feature type="transmembrane region" description="Helical" evidence="1">
    <location>
        <begin position="203"/>
        <end position="224"/>
    </location>
</feature>